<dbReference type="SMART" id="SM00046">
    <property type="entry name" value="DAGKc"/>
    <property type="match status" value="1"/>
</dbReference>
<dbReference type="InterPro" id="IPR005218">
    <property type="entry name" value="Diacylglycerol/lipid_kinase"/>
</dbReference>
<dbReference type="Pfam" id="PF00781">
    <property type="entry name" value="DAGK_cat"/>
    <property type="match status" value="1"/>
</dbReference>
<comment type="cofactor">
    <cofactor evidence="1">
        <name>Mg(2+)</name>
        <dbReference type="ChEBI" id="CHEBI:18420"/>
    </cofactor>
</comment>
<comment type="similarity">
    <text evidence="2">Belongs to the diacylglycerol/lipid kinase family.</text>
</comment>
<dbReference type="Proteomes" id="UP000052012">
    <property type="component" value="Unassembled WGS sequence"/>
</dbReference>
<dbReference type="InterPro" id="IPR017438">
    <property type="entry name" value="ATP-NAD_kinase_N"/>
</dbReference>
<dbReference type="PANTHER" id="PTHR12358">
    <property type="entry name" value="SPHINGOSINE KINASE"/>
    <property type="match status" value="1"/>
</dbReference>
<keyword evidence="5" id="KW-0479">Metal-binding</keyword>
<dbReference type="NCBIfam" id="NF009603">
    <property type="entry name" value="PRK13055.1"/>
    <property type="match status" value="1"/>
</dbReference>
<dbReference type="NCBIfam" id="TIGR00147">
    <property type="entry name" value="YegS/Rv2252/BmrU family lipid kinase"/>
    <property type="match status" value="1"/>
</dbReference>
<dbReference type="Gene3D" id="2.60.200.40">
    <property type="match status" value="1"/>
</dbReference>
<keyword evidence="11" id="KW-0594">Phospholipid biosynthesis</keyword>
<sequence length="326" mass="35929">MQKRARVIYNPTSGREALKQNMIDILNVFEEAGYETSAYATTPEENSAKNEATRAAKAGFDLIVAAGGDGTINEVVNGIAFLDYRPKMAIIPAGTTNDFARALHIPRENPVDAAKIVLKNQTFNMDIGKAGNKYFMNIAGGGLLTELTYDVPSNLKTIFGYLAYLVKGAELLPRIKPIDMNLEYDDGKFEGKASMFLLAMTNSIGGLERIVPDASLDDGNFTMIIVKTSNIIEILQLLAKVLSGGRHINDSRIIYKKTSKLIARPVNDKMQINLDGEYGGDAPMEFVNLKQHIEMYANLDSMPKKAISYDSVEAEKQFIDEVDNLK</sequence>
<dbReference type="EMBL" id="AYYQ01000029">
    <property type="protein sequence ID" value="KRM68313.1"/>
    <property type="molecule type" value="Genomic_DNA"/>
</dbReference>
<evidence type="ECO:0000256" key="4">
    <source>
        <dbReference type="ARBA" id="ARBA00022679"/>
    </source>
</evidence>
<accession>A0A0R2AWY2</accession>
<evidence type="ECO:0000256" key="1">
    <source>
        <dbReference type="ARBA" id="ARBA00001946"/>
    </source>
</evidence>
<keyword evidence="3" id="KW-0444">Lipid biosynthesis</keyword>
<dbReference type="InterPro" id="IPR050187">
    <property type="entry name" value="Lipid_Phosphate_FormReg"/>
</dbReference>
<keyword evidence="10" id="KW-0443">Lipid metabolism</keyword>
<dbReference type="InterPro" id="IPR001206">
    <property type="entry name" value="Diacylglycerol_kinase_cat_dom"/>
</dbReference>
<dbReference type="SUPFAM" id="SSF111331">
    <property type="entry name" value="NAD kinase/diacylglycerol kinase-like"/>
    <property type="match status" value="1"/>
</dbReference>
<dbReference type="AlphaFoldDB" id="A0A0R2AWY2"/>
<keyword evidence="8" id="KW-0067">ATP-binding</keyword>
<evidence type="ECO:0000256" key="10">
    <source>
        <dbReference type="ARBA" id="ARBA00023098"/>
    </source>
</evidence>
<feature type="domain" description="DAGKc" evidence="13">
    <location>
        <begin position="1"/>
        <end position="134"/>
    </location>
</feature>
<keyword evidence="4" id="KW-0808">Transferase</keyword>
<dbReference type="GO" id="GO:0005524">
    <property type="term" value="F:ATP binding"/>
    <property type="evidence" value="ECO:0007669"/>
    <property type="project" value="UniProtKB-KW"/>
</dbReference>
<keyword evidence="7 14" id="KW-0418">Kinase</keyword>
<gene>
    <name evidence="14" type="ORF">FD06_GL001335</name>
</gene>
<name>A0A0R2AWY2_9LACO</name>
<dbReference type="GO" id="GO:0008654">
    <property type="term" value="P:phospholipid biosynthetic process"/>
    <property type="evidence" value="ECO:0007669"/>
    <property type="project" value="UniProtKB-KW"/>
</dbReference>
<dbReference type="PANTHER" id="PTHR12358:SF106">
    <property type="entry name" value="LIPID KINASE YEGS"/>
    <property type="match status" value="1"/>
</dbReference>
<keyword evidence="15" id="KW-1185">Reference proteome</keyword>
<dbReference type="GO" id="GO:0046872">
    <property type="term" value="F:metal ion binding"/>
    <property type="evidence" value="ECO:0007669"/>
    <property type="project" value="UniProtKB-KW"/>
</dbReference>
<dbReference type="OrthoDB" id="142078at2"/>
<evidence type="ECO:0000256" key="2">
    <source>
        <dbReference type="ARBA" id="ARBA00005983"/>
    </source>
</evidence>
<keyword evidence="6" id="KW-0547">Nucleotide-binding</keyword>
<organism evidence="14 15">
    <name type="scientific">Apilactobacillus ozensis DSM 23829 = JCM 17196</name>
    <dbReference type="NCBI Taxonomy" id="1423781"/>
    <lineage>
        <taxon>Bacteria</taxon>
        <taxon>Bacillati</taxon>
        <taxon>Bacillota</taxon>
        <taxon>Bacilli</taxon>
        <taxon>Lactobacillales</taxon>
        <taxon>Lactobacillaceae</taxon>
        <taxon>Apilactobacillus</taxon>
    </lineage>
</organism>
<evidence type="ECO:0000256" key="5">
    <source>
        <dbReference type="ARBA" id="ARBA00022723"/>
    </source>
</evidence>
<evidence type="ECO:0000313" key="14">
    <source>
        <dbReference type="EMBL" id="KRM68313.1"/>
    </source>
</evidence>
<evidence type="ECO:0000256" key="12">
    <source>
        <dbReference type="ARBA" id="ARBA00023264"/>
    </source>
</evidence>
<protein>
    <submittedName>
        <fullName evidence="14">Lipid kinase</fullName>
    </submittedName>
</protein>
<dbReference type="Gene3D" id="3.40.50.10330">
    <property type="entry name" value="Probable inorganic polyphosphate/atp-NAD kinase, domain 1"/>
    <property type="match status" value="1"/>
</dbReference>
<keyword evidence="9" id="KW-0460">Magnesium</keyword>
<dbReference type="InterPro" id="IPR045540">
    <property type="entry name" value="YegS/DAGK_C"/>
</dbReference>
<evidence type="ECO:0000256" key="8">
    <source>
        <dbReference type="ARBA" id="ARBA00022840"/>
    </source>
</evidence>
<evidence type="ECO:0000256" key="9">
    <source>
        <dbReference type="ARBA" id="ARBA00022842"/>
    </source>
</evidence>
<keyword evidence="12" id="KW-1208">Phospholipid metabolism</keyword>
<evidence type="ECO:0000259" key="13">
    <source>
        <dbReference type="PROSITE" id="PS50146"/>
    </source>
</evidence>
<dbReference type="RefSeq" id="WP_056966191.1">
    <property type="nucleotide sequence ID" value="NZ_AYYQ01000029.1"/>
</dbReference>
<evidence type="ECO:0000256" key="3">
    <source>
        <dbReference type="ARBA" id="ARBA00022516"/>
    </source>
</evidence>
<dbReference type="InterPro" id="IPR016064">
    <property type="entry name" value="NAD/diacylglycerol_kinase_sf"/>
</dbReference>
<dbReference type="STRING" id="1423781.FD06_GL001335"/>
<dbReference type="Pfam" id="PF19279">
    <property type="entry name" value="YegS_C"/>
    <property type="match status" value="1"/>
</dbReference>
<dbReference type="PATRIC" id="fig|1423781.4.peg.1383"/>
<dbReference type="GO" id="GO:0004143">
    <property type="term" value="F:ATP-dependent diacylglycerol kinase activity"/>
    <property type="evidence" value="ECO:0007669"/>
    <property type="project" value="TreeGrafter"/>
</dbReference>
<evidence type="ECO:0000256" key="6">
    <source>
        <dbReference type="ARBA" id="ARBA00022741"/>
    </source>
</evidence>
<evidence type="ECO:0000256" key="7">
    <source>
        <dbReference type="ARBA" id="ARBA00022777"/>
    </source>
</evidence>
<dbReference type="PROSITE" id="PS50146">
    <property type="entry name" value="DAGK"/>
    <property type="match status" value="1"/>
</dbReference>
<proteinExistence type="inferred from homology"/>
<evidence type="ECO:0000313" key="15">
    <source>
        <dbReference type="Proteomes" id="UP000052012"/>
    </source>
</evidence>
<dbReference type="NCBIfam" id="NF009874">
    <property type="entry name" value="PRK13337.1"/>
    <property type="match status" value="1"/>
</dbReference>
<comment type="caution">
    <text evidence="14">The sequence shown here is derived from an EMBL/GenBank/DDBJ whole genome shotgun (WGS) entry which is preliminary data.</text>
</comment>
<dbReference type="GO" id="GO:0005886">
    <property type="term" value="C:plasma membrane"/>
    <property type="evidence" value="ECO:0007669"/>
    <property type="project" value="TreeGrafter"/>
</dbReference>
<evidence type="ECO:0000256" key="11">
    <source>
        <dbReference type="ARBA" id="ARBA00023209"/>
    </source>
</evidence>
<reference evidence="14 15" key="1">
    <citation type="journal article" date="2015" name="Genome Announc.">
        <title>Expanding the biotechnology potential of lactobacilli through comparative genomics of 213 strains and associated genera.</title>
        <authorList>
            <person name="Sun Z."/>
            <person name="Harris H.M."/>
            <person name="McCann A."/>
            <person name="Guo C."/>
            <person name="Argimon S."/>
            <person name="Zhang W."/>
            <person name="Yang X."/>
            <person name="Jeffery I.B."/>
            <person name="Cooney J.C."/>
            <person name="Kagawa T.F."/>
            <person name="Liu W."/>
            <person name="Song Y."/>
            <person name="Salvetti E."/>
            <person name="Wrobel A."/>
            <person name="Rasinkangas P."/>
            <person name="Parkhill J."/>
            <person name="Rea M.C."/>
            <person name="O'Sullivan O."/>
            <person name="Ritari J."/>
            <person name="Douillard F.P."/>
            <person name="Paul Ross R."/>
            <person name="Yang R."/>
            <person name="Briner A.E."/>
            <person name="Felis G.E."/>
            <person name="de Vos W.M."/>
            <person name="Barrangou R."/>
            <person name="Klaenhammer T.R."/>
            <person name="Caufield P.W."/>
            <person name="Cui Y."/>
            <person name="Zhang H."/>
            <person name="O'Toole P.W."/>
        </authorList>
    </citation>
    <scope>NUCLEOTIDE SEQUENCE [LARGE SCALE GENOMIC DNA]</scope>
    <source>
        <strain evidence="14 15">DSM 23829</strain>
    </source>
</reference>